<comment type="caution">
    <text evidence="1">The sequence shown here is derived from an EMBL/GenBank/DDBJ whole genome shotgun (WGS) entry which is preliminary data.</text>
</comment>
<reference evidence="1 2" key="1">
    <citation type="journal article" date="2023" name="Insect Mol. Biol.">
        <title>Genome sequencing provides insights into the evolution of gene families encoding plant cell wall-degrading enzymes in longhorned beetles.</title>
        <authorList>
            <person name="Shin N.R."/>
            <person name="Okamura Y."/>
            <person name="Kirsch R."/>
            <person name="Pauchet Y."/>
        </authorList>
    </citation>
    <scope>NUCLEOTIDE SEQUENCE [LARGE SCALE GENOMIC DNA]</scope>
    <source>
        <strain evidence="1">EAD_L_NR</strain>
    </source>
</reference>
<feature type="non-terminal residue" evidence="1">
    <location>
        <position position="13"/>
    </location>
</feature>
<gene>
    <name evidence="1" type="ORF">NQ315_005390</name>
</gene>
<organism evidence="1 2">
    <name type="scientific">Exocentrus adspersus</name>
    <dbReference type="NCBI Taxonomy" id="1586481"/>
    <lineage>
        <taxon>Eukaryota</taxon>
        <taxon>Metazoa</taxon>
        <taxon>Ecdysozoa</taxon>
        <taxon>Arthropoda</taxon>
        <taxon>Hexapoda</taxon>
        <taxon>Insecta</taxon>
        <taxon>Pterygota</taxon>
        <taxon>Neoptera</taxon>
        <taxon>Endopterygota</taxon>
        <taxon>Coleoptera</taxon>
        <taxon>Polyphaga</taxon>
        <taxon>Cucujiformia</taxon>
        <taxon>Chrysomeloidea</taxon>
        <taxon>Cerambycidae</taxon>
        <taxon>Lamiinae</taxon>
        <taxon>Acanthocinini</taxon>
        <taxon>Exocentrus</taxon>
    </lineage>
</organism>
<dbReference type="EMBL" id="JANEYG010000014">
    <property type="protein sequence ID" value="KAJ8920521.1"/>
    <property type="molecule type" value="Genomic_DNA"/>
</dbReference>
<sequence length="13" mass="1586">MGSPNEEQLRRRI</sequence>
<evidence type="ECO:0000313" key="2">
    <source>
        <dbReference type="Proteomes" id="UP001159042"/>
    </source>
</evidence>
<proteinExistence type="predicted"/>
<dbReference type="Proteomes" id="UP001159042">
    <property type="component" value="Unassembled WGS sequence"/>
</dbReference>
<keyword evidence="2" id="KW-1185">Reference proteome</keyword>
<accession>A0AAV8W1M6</accession>
<name>A0AAV8W1M6_9CUCU</name>
<evidence type="ECO:0000313" key="1">
    <source>
        <dbReference type="EMBL" id="KAJ8920521.1"/>
    </source>
</evidence>
<protein>
    <submittedName>
        <fullName evidence="1">Uncharacterized protein</fullName>
    </submittedName>
</protein>